<feature type="region of interest" description="Disordered" evidence="1">
    <location>
        <begin position="32"/>
        <end position="55"/>
    </location>
</feature>
<protein>
    <recommendedName>
        <fullName evidence="4">Co-chaperone GroES</fullName>
    </recommendedName>
</protein>
<evidence type="ECO:0000313" key="2">
    <source>
        <dbReference type="EMBL" id="MBY6367726.1"/>
    </source>
</evidence>
<dbReference type="EMBL" id="JABUBU010000013">
    <property type="protein sequence ID" value="MBY6367726.1"/>
    <property type="molecule type" value="Genomic_DNA"/>
</dbReference>
<evidence type="ECO:0008006" key="4">
    <source>
        <dbReference type="Google" id="ProtNLM"/>
    </source>
</evidence>
<dbReference type="Proteomes" id="UP000825228">
    <property type="component" value="Unassembled WGS sequence"/>
</dbReference>
<proteinExistence type="predicted"/>
<keyword evidence="3" id="KW-1185">Reference proteome</keyword>
<gene>
    <name evidence="2" type="ORF">HQ603_13275</name>
</gene>
<accession>A0ABS7P5M2</accession>
<name>A0ABS7P5M2_9NOCA</name>
<evidence type="ECO:0000256" key="1">
    <source>
        <dbReference type="SAM" id="MobiDB-lite"/>
    </source>
</evidence>
<comment type="caution">
    <text evidence="2">The sequence shown here is derived from an EMBL/GenBank/DDBJ whole genome shotgun (WGS) entry which is preliminary data.</text>
</comment>
<organism evidence="2 3">
    <name type="scientific">Rhodococcoides corynebacterioides</name>
    <dbReference type="NCBI Taxonomy" id="53972"/>
    <lineage>
        <taxon>Bacteria</taxon>
        <taxon>Bacillati</taxon>
        <taxon>Actinomycetota</taxon>
        <taxon>Actinomycetes</taxon>
        <taxon>Mycobacteriales</taxon>
        <taxon>Nocardiaceae</taxon>
        <taxon>Rhodococcoides</taxon>
    </lineage>
</organism>
<reference evidence="2 3" key="1">
    <citation type="submission" date="2020-06" db="EMBL/GenBank/DDBJ databases">
        <title>Taxonomy, biology and ecology of Rhodococcus bacteria occurring in California pistachio and other woody hosts as revealed by genome sequence analyses.</title>
        <authorList>
            <person name="Gai Y."/>
            <person name="Riely B."/>
        </authorList>
    </citation>
    <scope>NUCLEOTIDE SEQUENCE [LARGE SCALE GENOMIC DNA]</scope>
    <source>
        <strain evidence="2 3">BP-281</strain>
    </source>
</reference>
<evidence type="ECO:0000313" key="3">
    <source>
        <dbReference type="Proteomes" id="UP000825228"/>
    </source>
</evidence>
<sequence>MDPNDADSNDADSNDAVAASLQVGARVRLVQSADDAAGRGETGSDTGSDADAPLGRVVDDYAGTLDGDTGGRTWAVPHRWAVALDDGRLVFRDDDDLEVVEAE</sequence>